<dbReference type="PANTHER" id="PTHR30055">
    <property type="entry name" value="HTH-TYPE TRANSCRIPTIONAL REGULATOR RUTR"/>
    <property type="match status" value="1"/>
</dbReference>
<feature type="DNA-binding region" description="H-T-H motif" evidence="2">
    <location>
        <begin position="67"/>
        <end position="86"/>
    </location>
</feature>
<dbReference type="Pfam" id="PF00440">
    <property type="entry name" value="TetR_N"/>
    <property type="match status" value="1"/>
</dbReference>
<sequence>MNLCQIRIGGYTLAMSSATVASPDPAGGSTTGTRRRLPTQARSRERVERILDATSELVLSDGVEGLTTRSIAERAELPVASLYQYFSDKEAVLLALCERDMAEMDDQVALDLAAAAERGEITLATLVETSMRAFVAVYHRRPAFMQIWMRGRTNSAIYDYGRHHNKRIAANLLAFADDAGLIAPGAFTPDELSAIAGLAVELGDRAFQLAFEHDPQGDTFLVEQAIEVVTAYLGRIDVAG</sequence>
<comment type="caution">
    <text evidence="5">The sequence shown here is derived from an EMBL/GenBank/DDBJ whole genome shotgun (WGS) entry which is preliminary data.</text>
</comment>
<keyword evidence="6" id="KW-1185">Reference proteome</keyword>
<reference evidence="5 6" key="1">
    <citation type="journal article" date="2009" name="Int. J. Syst. Evol. Microbiol.">
        <title>Nocardioides caeni sp. nov., isolated from wastewater.</title>
        <authorList>
            <person name="Yoon J.H."/>
            <person name="Kang S.J."/>
            <person name="Park S."/>
            <person name="Kim W."/>
            <person name="Oh T.K."/>
        </authorList>
    </citation>
    <scope>NUCLEOTIDE SEQUENCE [LARGE SCALE GENOMIC DNA]</scope>
    <source>
        <strain evidence="5 6">DSM 23134</strain>
    </source>
</reference>
<name>A0A4S8N0G2_9ACTN</name>
<proteinExistence type="predicted"/>
<evidence type="ECO:0000313" key="6">
    <source>
        <dbReference type="Proteomes" id="UP000307087"/>
    </source>
</evidence>
<accession>A0A4S8N0G2</accession>
<dbReference type="GO" id="GO:0000976">
    <property type="term" value="F:transcription cis-regulatory region binding"/>
    <property type="evidence" value="ECO:0007669"/>
    <property type="project" value="TreeGrafter"/>
</dbReference>
<organism evidence="5 6">
    <name type="scientific">Nocardioides caeni</name>
    <dbReference type="NCBI Taxonomy" id="574700"/>
    <lineage>
        <taxon>Bacteria</taxon>
        <taxon>Bacillati</taxon>
        <taxon>Actinomycetota</taxon>
        <taxon>Actinomycetes</taxon>
        <taxon>Propionibacteriales</taxon>
        <taxon>Nocardioidaceae</taxon>
        <taxon>Nocardioides</taxon>
    </lineage>
</organism>
<dbReference type="SUPFAM" id="SSF46689">
    <property type="entry name" value="Homeodomain-like"/>
    <property type="match status" value="1"/>
</dbReference>
<dbReference type="Gene3D" id="1.10.357.10">
    <property type="entry name" value="Tetracycline Repressor, domain 2"/>
    <property type="match status" value="1"/>
</dbReference>
<dbReference type="GO" id="GO:0003700">
    <property type="term" value="F:DNA-binding transcription factor activity"/>
    <property type="evidence" value="ECO:0007669"/>
    <property type="project" value="TreeGrafter"/>
</dbReference>
<gene>
    <name evidence="5" type="ORF">E9934_18180</name>
</gene>
<dbReference type="InterPro" id="IPR009057">
    <property type="entry name" value="Homeodomain-like_sf"/>
</dbReference>
<feature type="region of interest" description="Disordered" evidence="3">
    <location>
        <begin position="20"/>
        <end position="42"/>
    </location>
</feature>
<protein>
    <submittedName>
        <fullName evidence="5">TetR/AcrR family transcriptional regulator</fullName>
    </submittedName>
</protein>
<evidence type="ECO:0000259" key="4">
    <source>
        <dbReference type="PROSITE" id="PS50977"/>
    </source>
</evidence>
<evidence type="ECO:0000256" key="1">
    <source>
        <dbReference type="ARBA" id="ARBA00023125"/>
    </source>
</evidence>
<dbReference type="PROSITE" id="PS50977">
    <property type="entry name" value="HTH_TETR_2"/>
    <property type="match status" value="1"/>
</dbReference>
<dbReference type="InterPro" id="IPR050109">
    <property type="entry name" value="HTH-type_TetR-like_transc_reg"/>
</dbReference>
<evidence type="ECO:0000313" key="5">
    <source>
        <dbReference type="EMBL" id="THV08941.1"/>
    </source>
</evidence>
<dbReference type="PANTHER" id="PTHR30055:SF226">
    <property type="entry name" value="HTH-TYPE TRANSCRIPTIONAL REGULATOR PKSA"/>
    <property type="match status" value="1"/>
</dbReference>
<dbReference type="AlphaFoldDB" id="A0A4S8N0G2"/>
<dbReference type="InterPro" id="IPR041669">
    <property type="entry name" value="TetR_C_15"/>
</dbReference>
<dbReference type="EMBL" id="STGW01000020">
    <property type="protein sequence ID" value="THV08941.1"/>
    <property type="molecule type" value="Genomic_DNA"/>
</dbReference>
<dbReference type="PRINTS" id="PR00455">
    <property type="entry name" value="HTHTETR"/>
</dbReference>
<feature type="domain" description="HTH tetR-type" evidence="4">
    <location>
        <begin position="44"/>
        <end position="104"/>
    </location>
</feature>
<dbReference type="InterPro" id="IPR001647">
    <property type="entry name" value="HTH_TetR"/>
</dbReference>
<evidence type="ECO:0000256" key="2">
    <source>
        <dbReference type="PROSITE-ProRule" id="PRU00335"/>
    </source>
</evidence>
<evidence type="ECO:0000256" key="3">
    <source>
        <dbReference type="SAM" id="MobiDB-lite"/>
    </source>
</evidence>
<dbReference type="Proteomes" id="UP000307087">
    <property type="component" value="Unassembled WGS sequence"/>
</dbReference>
<keyword evidence="1 2" id="KW-0238">DNA-binding</keyword>
<dbReference type="Pfam" id="PF17918">
    <property type="entry name" value="TetR_C_15"/>
    <property type="match status" value="1"/>
</dbReference>